<dbReference type="Proteomes" id="UP000235484">
    <property type="component" value="Unassembled WGS sequence"/>
</dbReference>
<evidence type="ECO:0000313" key="2">
    <source>
        <dbReference type="EMBL" id="CUR41162.1"/>
    </source>
</evidence>
<dbReference type="CDD" id="cd00093">
    <property type="entry name" value="HTH_XRE"/>
    <property type="match status" value="1"/>
</dbReference>
<dbReference type="AlphaFoldDB" id="A0A0U5FA61"/>
<reference evidence="5" key="1">
    <citation type="submission" date="2015-10" db="EMBL/GenBank/DDBJ databases">
        <authorList>
            <person name="Crossman L.C."/>
        </authorList>
    </citation>
    <scope>NUCLEOTIDE SEQUENCE [LARGE SCALE GENOMIC DNA]</scope>
    <source>
        <strain evidence="5">20-2</strain>
    </source>
</reference>
<dbReference type="SMART" id="SM00530">
    <property type="entry name" value="HTH_XRE"/>
    <property type="match status" value="1"/>
</dbReference>
<accession>A0A0U5FA61</accession>
<organism evidence="2 5">
    <name type="scientific">Limosilactobacillus reuteri</name>
    <name type="common">Lactobacillus reuteri</name>
    <dbReference type="NCBI Taxonomy" id="1598"/>
    <lineage>
        <taxon>Bacteria</taxon>
        <taxon>Bacillati</taxon>
        <taxon>Bacillota</taxon>
        <taxon>Bacilli</taxon>
        <taxon>Lactobacillales</taxon>
        <taxon>Lactobacillaceae</taxon>
        <taxon>Limosilactobacillus</taxon>
    </lineage>
</organism>
<dbReference type="Proteomes" id="UP001198026">
    <property type="component" value="Unassembled WGS sequence"/>
</dbReference>
<dbReference type="Proteomes" id="UP000510868">
    <property type="component" value="Chromosome"/>
</dbReference>
<evidence type="ECO:0000313" key="5">
    <source>
        <dbReference type="Proteomes" id="UP000235484"/>
    </source>
</evidence>
<sequence>MSFNLQRLKAERMAEGYTQEEFAKKLGMSRGAYAKREAGIVDISVEDLSRIMDALGYDVSKVSIFFAPSVR</sequence>
<dbReference type="GO" id="GO:0003677">
    <property type="term" value="F:DNA binding"/>
    <property type="evidence" value="ECO:0007669"/>
    <property type="project" value="InterPro"/>
</dbReference>
<evidence type="ECO:0000259" key="1">
    <source>
        <dbReference type="PROSITE" id="PS50943"/>
    </source>
</evidence>
<evidence type="ECO:0000313" key="4">
    <source>
        <dbReference type="EMBL" id="QLQ62761.1"/>
    </source>
</evidence>
<dbReference type="Gene3D" id="1.10.260.40">
    <property type="entry name" value="lambda repressor-like DNA-binding domains"/>
    <property type="match status" value="1"/>
</dbReference>
<reference evidence="2" key="2">
    <citation type="submission" date="2015-10" db="EMBL/GenBank/DDBJ databases">
        <authorList>
            <person name="Gilbert D.G."/>
        </authorList>
    </citation>
    <scope>NUCLEOTIDE SEQUENCE [LARGE SCALE GENOMIC DNA]</scope>
    <source>
        <strain evidence="2">20-2</strain>
    </source>
</reference>
<dbReference type="OrthoDB" id="2971638at2"/>
<dbReference type="PROSITE" id="PS50943">
    <property type="entry name" value="HTH_CROC1"/>
    <property type="match status" value="1"/>
</dbReference>
<name>A0A0U5FA61_LIMRT</name>
<gene>
    <name evidence="4" type="ORF">HHK02_05570</name>
    <name evidence="3" type="ORF">LMB76_07335</name>
    <name evidence="2" type="ORF">LRLP16767_LR202_01223</name>
</gene>
<dbReference type="InterPro" id="IPR010982">
    <property type="entry name" value="Lambda_DNA-bd_dom_sf"/>
</dbReference>
<protein>
    <submittedName>
        <fullName evidence="3">Helix-turn-helix transcriptional regulator</fullName>
    </submittedName>
    <submittedName>
        <fullName evidence="2">Phage repressor</fullName>
    </submittedName>
</protein>
<proteinExistence type="predicted"/>
<reference evidence="3" key="4">
    <citation type="submission" date="2021-10" db="EMBL/GenBank/DDBJ databases">
        <title>Evolutionary history and lifestyle of the vertebrate symbiont Limosilactobacillus reuteri.</title>
        <authorList>
            <person name="Zheng J."/>
            <person name="Li F."/>
            <person name="Gaenzle M."/>
            <person name="Walter J."/>
        </authorList>
    </citation>
    <scope>NUCLEOTIDE SEQUENCE</scope>
    <source>
        <strain evidence="3">GQ_1_3_1</strain>
    </source>
</reference>
<dbReference type="Pfam" id="PF01381">
    <property type="entry name" value="HTH_3"/>
    <property type="match status" value="1"/>
</dbReference>
<dbReference type="EMBL" id="CP059275">
    <property type="protein sequence ID" value="QLQ62761.1"/>
    <property type="molecule type" value="Genomic_DNA"/>
</dbReference>
<reference evidence="4 6" key="3">
    <citation type="submission" date="2020-07" db="EMBL/GenBank/DDBJ databases">
        <title>Genome sequence of Lactobacillus reuteri CNEI-KCA3 isolated from the faeces of a reared-broiler chicken, South-East Nigeria, reveals presence of CRISPR arrays.</title>
        <authorList>
            <person name="Anukam K.C."/>
            <person name="Ibezim C.N."/>
            <person name="BeecK W.V."/>
            <person name="Allonsius C."/>
            <person name="Broek M.D."/>
            <person name="Tuyaerts I."/>
            <person name="Attama A."/>
            <person name="Esimone C.O."/>
            <person name="Lebeer S."/>
        </authorList>
    </citation>
    <scope>NUCLEOTIDE SEQUENCE [LARGE SCALE GENOMIC DNA]</scope>
    <source>
        <strain evidence="4 6">CNEI-KCA3</strain>
    </source>
</reference>
<dbReference type="RefSeq" id="WP_063164154.1">
    <property type="nucleotide sequence ID" value="NZ_CANCWL010000007.1"/>
</dbReference>
<dbReference type="EMBL" id="JAJGWB010000134">
    <property type="protein sequence ID" value="MCC4478027.1"/>
    <property type="molecule type" value="Genomic_DNA"/>
</dbReference>
<evidence type="ECO:0000313" key="6">
    <source>
        <dbReference type="Proteomes" id="UP000510868"/>
    </source>
</evidence>
<dbReference type="InterPro" id="IPR001387">
    <property type="entry name" value="Cro/C1-type_HTH"/>
</dbReference>
<feature type="domain" description="HTH cro/C1-type" evidence="1">
    <location>
        <begin position="8"/>
        <end position="62"/>
    </location>
</feature>
<dbReference type="EMBL" id="LN887603">
    <property type="protein sequence ID" value="CUR41162.1"/>
    <property type="molecule type" value="Genomic_DNA"/>
</dbReference>
<evidence type="ECO:0000313" key="3">
    <source>
        <dbReference type="EMBL" id="MCC4478027.1"/>
    </source>
</evidence>
<dbReference type="SUPFAM" id="SSF47413">
    <property type="entry name" value="lambda repressor-like DNA-binding domains"/>
    <property type="match status" value="1"/>
</dbReference>